<gene>
    <name evidence="1" type="ordered locus">Igag_1167</name>
</gene>
<dbReference type="PANTHER" id="PTHR42146:SF1">
    <property type="entry name" value="OLIGORIBONUCLEASE NRNB"/>
    <property type="match status" value="1"/>
</dbReference>
<accession>E0SP27</accession>
<name>E0SP27_IGNAA</name>
<dbReference type="AlphaFoldDB" id="E0SP27"/>
<dbReference type="PANTHER" id="PTHR42146">
    <property type="entry name" value="3',5'-CYCLIC-NUCLEOTIDE PHOSPHODIESTERASE"/>
    <property type="match status" value="1"/>
</dbReference>
<dbReference type="InterPro" id="IPR052968">
    <property type="entry name" value="Nucleotide_metab_enz"/>
</dbReference>
<dbReference type="Proteomes" id="UP000001304">
    <property type="component" value="Chromosome"/>
</dbReference>
<dbReference type="KEGG" id="iag:Igag_1167"/>
<organism evidence="1 2">
    <name type="scientific">Ignisphaera aggregans (strain DSM 17230 / JCM 13409 / AQ1.S1)</name>
    <dbReference type="NCBI Taxonomy" id="583356"/>
    <lineage>
        <taxon>Archaea</taxon>
        <taxon>Thermoproteota</taxon>
        <taxon>Thermoprotei</taxon>
        <taxon>Desulfurococcales</taxon>
        <taxon>Desulfurococcaceae</taxon>
        <taxon>Ignisphaera</taxon>
    </lineage>
</organism>
<dbReference type="EMBL" id="CP002098">
    <property type="protein sequence ID" value="ADM27973.1"/>
    <property type="molecule type" value="Genomic_DNA"/>
</dbReference>
<proteinExistence type="predicted"/>
<dbReference type="STRING" id="583356.Igag_1167"/>
<evidence type="ECO:0008006" key="3">
    <source>
        <dbReference type="Google" id="ProtNLM"/>
    </source>
</evidence>
<dbReference type="Gene3D" id="3.10.310.30">
    <property type="match status" value="1"/>
</dbReference>
<dbReference type="InterPro" id="IPR038763">
    <property type="entry name" value="DHH_sf"/>
</dbReference>
<evidence type="ECO:0000313" key="1">
    <source>
        <dbReference type="EMBL" id="ADM27973.1"/>
    </source>
</evidence>
<dbReference type="BioCyc" id="IAGG583356:GHAH-1144-MONOMER"/>
<reference evidence="1 2" key="1">
    <citation type="journal article" date="2010" name="Stand. Genomic Sci.">
        <title>Complete genome sequence of Ignisphaera aggregans type strain (AQ1.S1).</title>
        <authorList>
            <person name="Goker M."/>
            <person name="Held B."/>
            <person name="Lapidus A."/>
            <person name="Nolan M."/>
            <person name="Spring S."/>
            <person name="Yasawong M."/>
            <person name="Lucas S."/>
            <person name="Glavina Del Rio T."/>
            <person name="Tice H."/>
            <person name="Cheng J.F."/>
            <person name="Goodwin L."/>
            <person name="Tapia R."/>
            <person name="Pitluck S."/>
            <person name="Liolios K."/>
            <person name="Ivanova N."/>
            <person name="Mavromatis K."/>
            <person name="Mikhailova N."/>
            <person name="Pati A."/>
            <person name="Chen A."/>
            <person name="Palaniappan K."/>
            <person name="Brambilla E."/>
            <person name="Land M."/>
            <person name="Hauser L."/>
            <person name="Chang Y.J."/>
            <person name="Jeffries C.D."/>
            <person name="Brettin T."/>
            <person name="Detter J.C."/>
            <person name="Han C."/>
            <person name="Rohde M."/>
            <person name="Sikorski J."/>
            <person name="Woyke T."/>
            <person name="Bristow J."/>
            <person name="Eisen J.A."/>
            <person name="Markowitz V."/>
            <person name="Hugenholtz P."/>
            <person name="Kyrpides N.C."/>
            <person name="Klenk H.P."/>
        </authorList>
    </citation>
    <scope>NUCLEOTIDE SEQUENCE [LARGE SCALE GENOMIC DNA]</scope>
    <source>
        <strain evidence="2">DSM 17230 / JCM 13409 / AQ1.S1</strain>
    </source>
</reference>
<keyword evidence="2" id="KW-1185">Reference proteome</keyword>
<sequence length="334" mass="38293">MKNKALMIFHGDCDGVISAGLYIRHFLLDYYPSNLVMRYSHPWRLHIDLKKFLSLIKKDDIDTIVLLDLAINNDVIKILSDYLRNSRARVIIVDHHLSSQHILETIKNSENIKVYWGNLQSTPQVLSSYLIKNLNSYEQSLVSIANICEGGGSDNIINKNIADKVKLVLAVEPTNEKLILETVISIVKGEEFWNSKTFDEKFNRAKWLLNLLIKRIEERSKEVCGWRYAVFTSAESLIFAGLFGIASSEYIKKCKAPLVLLREEEDKIVLTIRSAEGKALEFCRTIYTEFNNVMDISYGGHKEAASATIRNYGSLKQFEEIFIKFLQKNLCDKT</sequence>
<protein>
    <recommendedName>
        <fullName evidence="3">DHH family phosphoesterase</fullName>
    </recommendedName>
</protein>
<evidence type="ECO:0000313" key="2">
    <source>
        <dbReference type="Proteomes" id="UP000001304"/>
    </source>
</evidence>
<dbReference type="HOGENOM" id="CLU_830565_0_0_2"/>
<dbReference type="SUPFAM" id="SSF64182">
    <property type="entry name" value="DHH phosphoesterases"/>
    <property type="match status" value="1"/>
</dbReference>